<reference evidence="1" key="1">
    <citation type="submission" date="2019-12" db="EMBL/GenBank/DDBJ databases">
        <title>Genome sequencing and annotation of Brassica cretica.</title>
        <authorList>
            <person name="Studholme D.J."/>
            <person name="Sarris P."/>
        </authorList>
    </citation>
    <scope>NUCLEOTIDE SEQUENCE</scope>
    <source>
        <strain evidence="1">PFS-109/04</strain>
        <tissue evidence="1">Leaf</tissue>
    </source>
</reference>
<protein>
    <submittedName>
        <fullName evidence="1">Uncharacterized protein</fullName>
    </submittedName>
</protein>
<organism evidence="1 2">
    <name type="scientific">Brassica cretica</name>
    <name type="common">Mustard</name>
    <dbReference type="NCBI Taxonomy" id="69181"/>
    <lineage>
        <taxon>Eukaryota</taxon>
        <taxon>Viridiplantae</taxon>
        <taxon>Streptophyta</taxon>
        <taxon>Embryophyta</taxon>
        <taxon>Tracheophyta</taxon>
        <taxon>Spermatophyta</taxon>
        <taxon>Magnoliopsida</taxon>
        <taxon>eudicotyledons</taxon>
        <taxon>Gunneridae</taxon>
        <taxon>Pentapetalae</taxon>
        <taxon>rosids</taxon>
        <taxon>malvids</taxon>
        <taxon>Brassicales</taxon>
        <taxon>Brassicaceae</taxon>
        <taxon>Brassiceae</taxon>
        <taxon>Brassica</taxon>
    </lineage>
</organism>
<dbReference type="Proteomes" id="UP000712600">
    <property type="component" value="Unassembled WGS sequence"/>
</dbReference>
<evidence type="ECO:0000313" key="1">
    <source>
        <dbReference type="EMBL" id="KAF3523234.1"/>
    </source>
</evidence>
<dbReference type="AlphaFoldDB" id="A0A8S9PPW2"/>
<comment type="caution">
    <text evidence="1">The sequence shown here is derived from an EMBL/GenBank/DDBJ whole genome shotgun (WGS) entry which is preliminary data.</text>
</comment>
<name>A0A8S9PPW2_BRACR</name>
<gene>
    <name evidence="1" type="ORF">F2Q69_00050160</name>
</gene>
<proteinExistence type="predicted"/>
<accession>A0A8S9PPW2</accession>
<sequence>MNSEYIYVWQPVQSGIYSSKSGYNDATVTNKPRALNADQYFNWIANIWAGDFSSKAISFLMVSVWEITPLHCAVYIAADDTIKSILFKHRKLICLPPSGVSSPILPWIC</sequence>
<dbReference type="EMBL" id="QGKX02001347">
    <property type="protein sequence ID" value="KAF3523234.1"/>
    <property type="molecule type" value="Genomic_DNA"/>
</dbReference>
<evidence type="ECO:0000313" key="2">
    <source>
        <dbReference type="Proteomes" id="UP000712600"/>
    </source>
</evidence>